<dbReference type="PANTHER" id="PTHR45856:SF24">
    <property type="entry name" value="FUNGAL LIPASE-LIKE DOMAIN-CONTAINING PROTEIN"/>
    <property type="match status" value="1"/>
</dbReference>
<comment type="catalytic activity">
    <reaction evidence="2">
        <text>a diacylglycerol + H2O = a monoacylglycerol + a fatty acid + H(+)</text>
        <dbReference type="Rhea" id="RHEA:32731"/>
        <dbReference type="ChEBI" id="CHEBI:15377"/>
        <dbReference type="ChEBI" id="CHEBI:15378"/>
        <dbReference type="ChEBI" id="CHEBI:17408"/>
        <dbReference type="ChEBI" id="CHEBI:18035"/>
        <dbReference type="ChEBI" id="CHEBI:28868"/>
    </reaction>
</comment>
<evidence type="ECO:0000256" key="2">
    <source>
        <dbReference type="ARBA" id="ARBA00047591"/>
    </source>
</evidence>
<evidence type="ECO:0000313" key="5">
    <source>
        <dbReference type="EMBL" id="KAL2840683.1"/>
    </source>
</evidence>
<protein>
    <submittedName>
        <fullName evidence="5">Alpha/Beta hydrolase protein</fullName>
    </submittedName>
</protein>
<sequence length="417" mass="45650">MRKSIAQKLTSSLLRSKSSRATAQVSAESSASIADVSQSTHSAATSRNIRELSVRLDDYLERVDLSGDAVELDVISMSRQIEKVKKYTNGALPDAVVPYSMNEDDFGMVKVAAWSAKAVYASDTAHTEHIARPEEISDYFPTQHSEKIDASFRDGTVKATRIQMFSAQKEGLPSRLLVVAIRGSTSKRRDWTINFDDVGKGTEGEGFVDIEDRKYQVHGGFLECAKAMVEKVSDSISSILSKAGTRSTDGDFRLLFTGHSAGGAVASLLYAHMVSRNSSRLTELSSKFASVDCIVFGAPPVSNPALDPPGEGSTFLSIINEGDPVPRMDKDYIESLLMIYICPEPRAALTWELPQMLLNNGGTALFMKDGEENLCAVADDVGQKKIRRVLETTIFGNPRAHKMDMYLWKLGLVKGLF</sequence>
<dbReference type="InterPro" id="IPR002921">
    <property type="entry name" value="Fungal_lipase-type"/>
</dbReference>
<accession>A0ABR4JKV3</accession>
<dbReference type="Gene3D" id="3.40.50.1820">
    <property type="entry name" value="alpha/beta hydrolase"/>
    <property type="match status" value="1"/>
</dbReference>
<comment type="catalytic activity">
    <reaction evidence="3">
        <text>a monoacylglycerol + H2O = glycerol + a fatty acid + H(+)</text>
        <dbReference type="Rhea" id="RHEA:15245"/>
        <dbReference type="ChEBI" id="CHEBI:15377"/>
        <dbReference type="ChEBI" id="CHEBI:15378"/>
        <dbReference type="ChEBI" id="CHEBI:17408"/>
        <dbReference type="ChEBI" id="CHEBI:17754"/>
        <dbReference type="ChEBI" id="CHEBI:28868"/>
    </reaction>
</comment>
<keyword evidence="6" id="KW-1185">Reference proteome</keyword>
<organism evidence="5 6">
    <name type="scientific">Aspergillus pseudoustus</name>
    <dbReference type="NCBI Taxonomy" id="1810923"/>
    <lineage>
        <taxon>Eukaryota</taxon>
        <taxon>Fungi</taxon>
        <taxon>Dikarya</taxon>
        <taxon>Ascomycota</taxon>
        <taxon>Pezizomycotina</taxon>
        <taxon>Eurotiomycetes</taxon>
        <taxon>Eurotiomycetidae</taxon>
        <taxon>Eurotiales</taxon>
        <taxon>Aspergillaceae</taxon>
        <taxon>Aspergillus</taxon>
        <taxon>Aspergillus subgen. Nidulantes</taxon>
    </lineage>
</organism>
<comment type="caution">
    <text evidence="5">The sequence shown here is derived from an EMBL/GenBank/DDBJ whole genome shotgun (WGS) entry which is preliminary data.</text>
</comment>
<dbReference type="Proteomes" id="UP001610446">
    <property type="component" value="Unassembled WGS sequence"/>
</dbReference>
<dbReference type="CDD" id="cd00519">
    <property type="entry name" value="Lipase_3"/>
    <property type="match status" value="1"/>
</dbReference>
<dbReference type="Pfam" id="PF01764">
    <property type="entry name" value="Lipase_3"/>
    <property type="match status" value="1"/>
</dbReference>
<evidence type="ECO:0000256" key="3">
    <source>
        <dbReference type="ARBA" id="ARBA00048461"/>
    </source>
</evidence>
<evidence type="ECO:0000313" key="6">
    <source>
        <dbReference type="Proteomes" id="UP001610446"/>
    </source>
</evidence>
<comment type="similarity">
    <text evidence="1">Belongs to the AB hydrolase superfamily. Lipase family. Class 3 subfamily.</text>
</comment>
<dbReference type="PANTHER" id="PTHR45856">
    <property type="entry name" value="ALPHA/BETA-HYDROLASES SUPERFAMILY PROTEIN"/>
    <property type="match status" value="1"/>
</dbReference>
<dbReference type="InterPro" id="IPR051218">
    <property type="entry name" value="Sec_MonoDiacylglyc_Lipase"/>
</dbReference>
<keyword evidence="5" id="KW-0378">Hydrolase</keyword>
<feature type="domain" description="Fungal lipase-type" evidence="4">
    <location>
        <begin position="178"/>
        <end position="328"/>
    </location>
</feature>
<proteinExistence type="inferred from homology"/>
<dbReference type="InterPro" id="IPR029058">
    <property type="entry name" value="AB_hydrolase_fold"/>
</dbReference>
<evidence type="ECO:0000256" key="1">
    <source>
        <dbReference type="ARBA" id="ARBA00043996"/>
    </source>
</evidence>
<name>A0ABR4JKV3_9EURO</name>
<evidence type="ECO:0000259" key="4">
    <source>
        <dbReference type="Pfam" id="PF01764"/>
    </source>
</evidence>
<gene>
    <name evidence="5" type="ORF">BJY01DRAFT_16839</name>
</gene>
<dbReference type="EMBL" id="JBFXLU010000118">
    <property type="protein sequence ID" value="KAL2840683.1"/>
    <property type="molecule type" value="Genomic_DNA"/>
</dbReference>
<dbReference type="SUPFAM" id="SSF53474">
    <property type="entry name" value="alpha/beta-Hydrolases"/>
    <property type="match status" value="1"/>
</dbReference>
<reference evidence="5 6" key="1">
    <citation type="submission" date="2024-07" db="EMBL/GenBank/DDBJ databases">
        <title>Section-level genome sequencing and comparative genomics of Aspergillus sections Usti and Cavernicolus.</title>
        <authorList>
            <consortium name="Lawrence Berkeley National Laboratory"/>
            <person name="Nybo J.L."/>
            <person name="Vesth T.C."/>
            <person name="Theobald S."/>
            <person name="Frisvad J.C."/>
            <person name="Larsen T.O."/>
            <person name="Kjaerboelling I."/>
            <person name="Rothschild-Mancinelli K."/>
            <person name="Lyhne E.K."/>
            <person name="Kogle M.E."/>
            <person name="Barry K."/>
            <person name="Clum A."/>
            <person name="Na H."/>
            <person name="Ledsgaard L."/>
            <person name="Lin J."/>
            <person name="Lipzen A."/>
            <person name="Kuo A."/>
            <person name="Riley R."/>
            <person name="Mondo S."/>
            <person name="Labutti K."/>
            <person name="Haridas S."/>
            <person name="Pangalinan J."/>
            <person name="Salamov A.A."/>
            <person name="Simmons B.A."/>
            <person name="Magnuson J.K."/>
            <person name="Chen J."/>
            <person name="Drula E."/>
            <person name="Henrissat B."/>
            <person name="Wiebenga A."/>
            <person name="Lubbers R.J."/>
            <person name="Gomes A.C."/>
            <person name="Makela M.R."/>
            <person name="Stajich J."/>
            <person name="Grigoriev I.V."/>
            <person name="Mortensen U.H."/>
            <person name="De Vries R.P."/>
            <person name="Baker S.E."/>
            <person name="Andersen M.R."/>
        </authorList>
    </citation>
    <scope>NUCLEOTIDE SEQUENCE [LARGE SCALE GENOMIC DNA]</scope>
    <source>
        <strain evidence="5 6">CBS 123904</strain>
    </source>
</reference>
<dbReference type="GO" id="GO:0016787">
    <property type="term" value="F:hydrolase activity"/>
    <property type="evidence" value="ECO:0007669"/>
    <property type="project" value="UniProtKB-KW"/>
</dbReference>